<dbReference type="CDD" id="cd06223">
    <property type="entry name" value="PRTases_typeI"/>
    <property type="match status" value="1"/>
</dbReference>
<evidence type="ECO:0000313" key="3">
    <source>
        <dbReference type="Proteomes" id="UP000263232"/>
    </source>
</evidence>
<dbReference type="InterPro" id="IPR029057">
    <property type="entry name" value="PRTase-like"/>
</dbReference>
<sequence length="257" mass="30191">MTKPRTFACLSCGSRLHHELQVQHILSLKPIEFPLLCETCQAQWQHLDDTHLLCWGCSRYLHETDDIYEQPHRRDDLTYCFDCIRWLERYDARFIHHQSIYQYNEAFREWLYQYKFQADFRQGWLVSEALASSYQQQQAYQWLVLASSPASMQMRGFHATSLLLDMADIPHQSPFTYIGDNQKQSSKTRQARLQLKQAFAIDDMASLVDRPYLIFDDVYTTGATMLLAKQILFDALKARFPESEPVIESISLGRDTD</sequence>
<dbReference type="Proteomes" id="UP000263232">
    <property type="component" value="Chromosome"/>
</dbReference>
<dbReference type="InterPro" id="IPR051910">
    <property type="entry name" value="ComF/GntX_DNA_util-trans"/>
</dbReference>
<dbReference type="PANTHER" id="PTHR47505:SF1">
    <property type="entry name" value="DNA UTILIZATION PROTEIN YHGH"/>
    <property type="match status" value="1"/>
</dbReference>
<organism evidence="2 3">
    <name type="scientific">Suicoccus acidiformans</name>
    <dbReference type="NCBI Taxonomy" id="2036206"/>
    <lineage>
        <taxon>Bacteria</taxon>
        <taxon>Bacillati</taxon>
        <taxon>Bacillota</taxon>
        <taxon>Bacilli</taxon>
        <taxon>Lactobacillales</taxon>
        <taxon>Aerococcaceae</taxon>
        <taxon>Suicoccus</taxon>
    </lineage>
</organism>
<evidence type="ECO:0000313" key="2">
    <source>
        <dbReference type="EMBL" id="AXY26578.1"/>
    </source>
</evidence>
<dbReference type="AlphaFoldDB" id="A0A347WNC1"/>
<proteinExistence type="inferred from homology"/>
<dbReference type="EMBL" id="CP023434">
    <property type="protein sequence ID" value="AXY26578.1"/>
    <property type="molecule type" value="Genomic_DNA"/>
</dbReference>
<keyword evidence="3" id="KW-1185">Reference proteome</keyword>
<dbReference type="RefSeq" id="WP_118991434.1">
    <property type="nucleotide sequence ID" value="NZ_CP023434.1"/>
</dbReference>
<accession>A0A347WNC1</accession>
<protein>
    <recommendedName>
        <fullName evidence="4">ComF family protein</fullName>
    </recommendedName>
</protein>
<dbReference type="InterPro" id="IPR000836">
    <property type="entry name" value="PRTase_dom"/>
</dbReference>
<dbReference type="OrthoDB" id="9779910at2"/>
<dbReference type="KEGG" id="abae:CL176_11530"/>
<dbReference type="PANTHER" id="PTHR47505">
    <property type="entry name" value="DNA UTILIZATION PROTEIN YHGH"/>
    <property type="match status" value="1"/>
</dbReference>
<evidence type="ECO:0008006" key="4">
    <source>
        <dbReference type="Google" id="ProtNLM"/>
    </source>
</evidence>
<gene>
    <name evidence="2" type="ORF">CL176_11530</name>
</gene>
<name>A0A347WNC1_9LACT</name>
<dbReference type="SUPFAM" id="SSF53271">
    <property type="entry name" value="PRTase-like"/>
    <property type="match status" value="1"/>
</dbReference>
<reference evidence="2 3" key="1">
    <citation type="submission" date="2017-09" db="EMBL/GenBank/DDBJ databases">
        <title>Complete genome sequence of Oxytococcus suis strain ZY16052.</title>
        <authorList>
            <person name="Li F."/>
        </authorList>
    </citation>
    <scope>NUCLEOTIDE SEQUENCE [LARGE SCALE GENOMIC DNA]</scope>
    <source>
        <strain evidence="2 3">ZY16052</strain>
    </source>
</reference>
<dbReference type="Gene3D" id="3.40.50.2020">
    <property type="match status" value="1"/>
</dbReference>
<evidence type="ECO:0000256" key="1">
    <source>
        <dbReference type="ARBA" id="ARBA00008007"/>
    </source>
</evidence>
<comment type="similarity">
    <text evidence="1">Belongs to the ComF/GntX family.</text>
</comment>